<dbReference type="GO" id="GO:0000324">
    <property type="term" value="C:fungal-type vacuole"/>
    <property type="evidence" value="ECO:0007669"/>
    <property type="project" value="TreeGrafter"/>
</dbReference>
<dbReference type="GO" id="GO:0004185">
    <property type="term" value="F:serine-type carboxypeptidase activity"/>
    <property type="evidence" value="ECO:0007669"/>
    <property type="project" value="UniProtKB-UniRule"/>
</dbReference>
<keyword evidence="3 7" id="KW-0645">Protease</keyword>
<dbReference type="PRINTS" id="PR00724">
    <property type="entry name" value="CRBOXYPTASEC"/>
</dbReference>
<proteinExistence type="inferred from homology"/>
<dbReference type="Gene3D" id="3.40.50.1820">
    <property type="entry name" value="alpha/beta hydrolase"/>
    <property type="match status" value="1"/>
</dbReference>
<dbReference type="EMBL" id="CCBN010000024">
    <property type="protein sequence ID" value="CDO57680.1"/>
    <property type="molecule type" value="Genomic_DNA"/>
</dbReference>
<evidence type="ECO:0000256" key="3">
    <source>
        <dbReference type="ARBA" id="ARBA00022670"/>
    </source>
</evidence>
<reference evidence="8" key="1">
    <citation type="submission" date="2014-03" db="EMBL/GenBank/DDBJ databases">
        <authorList>
            <person name="Casaregola S."/>
        </authorList>
    </citation>
    <scope>NUCLEOTIDE SEQUENCE [LARGE SCALE GENOMIC DNA]</scope>
    <source>
        <strain evidence="8">CLIB 918</strain>
    </source>
</reference>
<name>A0A0J9XJ85_GEOCN</name>
<dbReference type="PANTHER" id="PTHR11802:SF113">
    <property type="entry name" value="SERINE CARBOXYPEPTIDASE CTSA-4.1"/>
    <property type="match status" value="1"/>
</dbReference>
<feature type="chain" id="PRO_5006516808" description="Carboxypeptidase" evidence="7">
    <location>
        <begin position="18"/>
        <end position="518"/>
    </location>
</feature>
<dbReference type="InterPro" id="IPR018202">
    <property type="entry name" value="Ser_caboxypep_ser_AS"/>
</dbReference>
<evidence type="ECO:0000313" key="9">
    <source>
        <dbReference type="Proteomes" id="UP000242525"/>
    </source>
</evidence>
<gene>
    <name evidence="8" type="ORF">BN980_GECA24s00472g</name>
</gene>
<keyword evidence="9" id="KW-1185">Reference proteome</keyword>
<dbReference type="Proteomes" id="UP000242525">
    <property type="component" value="Unassembled WGS sequence"/>
</dbReference>
<dbReference type="OrthoDB" id="443318at2759"/>
<evidence type="ECO:0000256" key="7">
    <source>
        <dbReference type="RuleBase" id="RU361156"/>
    </source>
</evidence>
<dbReference type="STRING" id="1173061.A0A0J9XJ85"/>
<evidence type="ECO:0000256" key="2">
    <source>
        <dbReference type="ARBA" id="ARBA00022645"/>
    </source>
</evidence>
<keyword evidence="6" id="KW-0325">Glycoprotein</keyword>
<dbReference type="SUPFAM" id="SSF53474">
    <property type="entry name" value="alpha/beta-Hydrolases"/>
    <property type="match status" value="1"/>
</dbReference>
<dbReference type="Gene3D" id="1.10.287.410">
    <property type="match status" value="1"/>
</dbReference>
<dbReference type="AlphaFoldDB" id="A0A0J9XJ85"/>
<evidence type="ECO:0000256" key="4">
    <source>
        <dbReference type="ARBA" id="ARBA00022729"/>
    </source>
</evidence>
<dbReference type="InterPro" id="IPR029058">
    <property type="entry name" value="AB_hydrolase_fold"/>
</dbReference>
<comment type="caution">
    <text evidence="8">The sequence shown here is derived from an EMBL/GenBank/DDBJ whole genome shotgun (WGS) entry which is preliminary data.</text>
</comment>
<keyword evidence="4 7" id="KW-0732">Signal</keyword>
<comment type="similarity">
    <text evidence="1 7">Belongs to the peptidase S10 family.</text>
</comment>
<dbReference type="Pfam" id="PF00450">
    <property type="entry name" value="Peptidase_S10"/>
    <property type="match status" value="1"/>
</dbReference>
<dbReference type="PROSITE" id="PS00131">
    <property type="entry name" value="CARBOXYPEPT_SER_SER"/>
    <property type="match status" value="1"/>
</dbReference>
<feature type="signal peptide" evidence="7">
    <location>
        <begin position="1"/>
        <end position="17"/>
    </location>
</feature>
<accession>A0A0J9XJ85</accession>
<sequence>MKFSHLSVAVLLASVNALPFDNRILSLGSFASDFIQSTFFALAQPEQLGSQLVADTWAHFGEAVPDFKVPLSNPIAHKRKPKTEWDYIVQRQDILPNHQLRVKSTPKGLEVDKVKQYSGYLDIEDEIKHLFFWFFESRNDPANDPVVLWLNGGPGCSSTTGLLFELGPASIGADIKPVHNPYSWNNNASIIFLDQPVNVGFSYSEKRVSNTRAVGKDVYALLNLFFETFPEYNGNGFHIAGESYAGHYIPGIATEILAHDAPERVFNLTSLLIGNGLTDPLRQDPSYQKMACGEGGHPPIVSEEECANWNKDLPWIRMLTKACYEFENALTCVPATYAITRLLEPFDKTGLNIYDIRSPCEGSDSGLCYRGFDYIDQYLNLPEVQEALGVETTQFEGCSRSVNSNFMFTGDAAKPFQQDVAAVLEKEIPVLIYAGDKDFICNWVGQELWLKELEWSGQHLYNSKNKTVWETELGPAGETKSALGLTFLRVYEAGHMVPHDQPENALEMFNTWLFGESF</sequence>
<keyword evidence="5 7" id="KW-0378">Hydrolase</keyword>
<dbReference type="PANTHER" id="PTHR11802">
    <property type="entry name" value="SERINE PROTEASE FAMILY S10 SERINE CARBOXYPEPTIDASE"/>
    <property type="match status" value="1"/>
</dbReference>
<evidence type="ECO:0000256" key="5">
    <source>
        <dbReference type="ARBA" id="ARBA00022801"/>
    </source>
</evidence>
<dbReference type="GO" id="GO:0006508">
    <property type="term" value="P:proteolysis"/>
    <property type="evidence" value="ECO:0007669"/>
    <property type="project" value="UniProtKB-KW"/>
</dbReference>
<evidence type="ECO:0000256" key="1">
    <source>
        <dbReference type="ARBA" id="ARBA00009431"/>
    </source>
</evidence>
<dbReference type="EC" id="3.4.16.-" evidence="7"/>
<keyword evidence="2 7" id="KW-0121">Carboxypeptidase</keyword>
<dbReference type="InterPro" id="IPR001563">
    <property type="entry name" value="Peptidase_S10"/>
</dbReference>
<protein>
    <recommendedName>
        <fullName evidence="7">Carboxypeptidase</fullName>
        <ecNumber evidence="7">3.4.16.-</ecNumber>
    </recommendedName>
</protein>
<evidence type="ECO:0000256" key="6">
    <source>
        <dbReference type="ARBA" id="ARBA00023180"/>
    </source>
</evidence>
<evidence type="ECO:0000313" key="8">
    <source>
        <dbReference type="EMBL" id="CDO57680.1"/>
    </source>
</evidence>
<organism evidence="8 9">
    <name type="scientific">Geotrichum candidum</name>
    <name type="common">Oospora lactis</name>
    <name type="synonym">Dipodascus geotrichum</name>
    <dbReference type="NCBI Taxonomy" id="1173061"/>
    <lineage>
        <taxon>Eukaryota</taxon>
        <taxon>Fungi</taxon>
        <taxon>Dikarya</taxon>
        <taxon>Ascomycota</taxon>
        <taxon>Saccharomycotina</taxon>
        <taxon>Dipodascomycetes</taxon>
        <taxon>Dipodascales</taxon>
        <taxon>Dipodascaceae</taxon>
        <taxon>Geotrichum</taxon>
    </lineage>
</organism>